<accession>A0A1E4SJV6</accession>
<evidence type="ECO:0000259" key="2">
    <source>
        <dbReference type="PROSITE" id="PS51767"/>
    </source>
</evidence>
<dbReference type="AlphaFoldDB" id="A0A1E4SJV6"/>
<keyword evidence="3" id="KW-0645">Protease</keyword>
<reference evidence="4" key="1">
    <citation type="submission" date="2016-05" db="EMBL/GenBank/DDBJ databases">
        <title>Comparative genomics of biotechnologically important yeasts.</title>
        <authorList>
            <consortium name="DOE Joint Genome Institute"/>
            <person name="Riley R."/>
            <person name="Haridas S."/>
            <person name="Wolfe K.H."/>
            <person name="Lopes M.R."/>
            <person name="Hittinger C.T."/>
            <person name="Goker M."/>
            <person name="Salamov A."/>
            <person name="Wisecaver J."/>
            <person name="Long T.M."/>
            <person name="Aerts A.L."/>
            <person name="Barry K."/>
            <person name="Choi C."/>
            <person name="Clum A."/>
            <person name="Coughlan A.Y."/>
            <person name="Deshpande S."/>
            <person name="Douglass A.P."/>
            <person name="Hanson S.J."/>
            <person name="Klenk H.-P."/>
            <person name="Labutti K."/>
            <person name="Lapidus A."/>
            <person name="Lindquist E."/>
            <person name="Lipzen A."/>
            <person name="Meier-Kolthoff J.P."/>
            <person name="Ohm R.A."/>
            <person name="Otillar R.P."/>
            <person name="Pangilinan J."/>
            <person name="Peng Y."/>
            <person name="Rokas A."/>
            <person name="Rosa C.A."/>
            <person name="Scheuner C."/>
            <person name="Sibirny A.A."/>
            <person name="Slot J.C."/>
            <person name="Stielow J.B."/>
            <person name="Sun H."/>
            <person name="Kurtzman C.P."/>
            <person name="Blackwell M."/>
            <person name="Grigoriev I.V."/>
            <person name="Jeffries T.W."/>
        </authorList>
    </citation>
    <scope>NUCLEOTIDE SEQUENCE [LARGE SCALE GENOMIC DNA]</scope>
    <source>
        <strain evidence="4">NRRL Y-17324</strain>
    </source>
</reference>
<keyword evidence="4" id="KW-1185">Reference proteome</keyword>
<evidence type="ECO:0000256" key="1">
    <source>
        <dbReference type="ARBA" id="ARBA00023157"/>
    </source>
</evidence>
<dbReference type="InterPro" id="IPR021109">
    <property type="entry name" value="Peptidase_aspartic_dom_sf"/>
</dbReference>
<sequence length="560" mass="60389">MAGYTSLPRIYLTALSGDAAYNLHARVGDVNHGQDMLLRLDIIQPEGWVMNANSFYDCSYLDSWFDSEESLFSISSYPPLLTQAPEYRATICAMGGRYTNSLAIGSGLAVSTSVAQPAPTVAGIANDAPHRLPYFNGNNVLGVWQTNNLSINVSSEAVLALLDFTFLDASISNLYYGGLGLAGNPRGSGFLYGLRDRGVIPSPGYSVWFQNRTMWEASEGVLMPGYVDALCFEEPFYSYLILPHEGPTDSAPDVILPALLLDDLSVKNTQSGQTVSLKTNNASIPVVLDTRSYLTYLPVNTIINLAMQVNAFYSEDVNQWLVGCDRLKNASATVNFRFDDLEISLPLSKFIAPFYYDDTTVKFPDGSAACNFLFLPSSVIGYNTLGLPFMSSIYFAVDNEGRNIAIARSNATKSGSIDFDPPASSLSTVLGPGSFENATLAESIAYITSGYIPFATSKSKPSTTLTITRVQEDDEFGDGGNVPARFSGYISDGVFVTHPSGYSTSTLPGGAPTAGSAGPSTRSHGNKIRVPFAIITSNLWREVYVLGWSSLFVLVVICAM</sequence>
<name>A0A1E4SJV6_9ASCO</name>
<keyword evidence="3" id="KW-0378">Hydrolase</keyword>
<keyword evidence="1" id="KW-1015">Disulfide bond</keyword>
<dbReference type="GO" id="GO:0004190">
    <property type="term" value="F:aspartic-type endopeptidase activity"/>
    <property type="evidence" value="ECO:0007669"/>
    <property type="project" value="UniProtKB-ARBA"/>
</dbReference>
<dbReference type="STRING" id="984487.A0A1E4SJV6"/>
<protein>
    <submittedName>
        <fullName evidence="3">Acid protease</fullName>
    </submittedName>
</protein>
<dbReference type="OrthoDB" id="771136at2759"/>
<evidence type="ECO:0000313" key="4">
    <source>
        <dbReference type="Proteomes" id="UP000094285"/>
    </source>
</evidence>
<organism evidence="3 4">
    <name type="scientific">Suhomyces tanzawaensis NRRL Y-17324</name>
    <dbReference type="NCBI Taxonomy" id="984487"/>
    <lineage>
        <taxon>Eukaryota</taxon>
        <taxon>Fungi</taxon>
        <taxon>Dikarya</taxon>
        <taxon>Ascomycota</taxon>
        <taxon>Saccharomycotina</taxon>
        <taxon>Pichiomycetes</taxon>
        <taxon>Debaryomycetaceae</taxon>
        <taxon>Suhomyces</taxon>
    </lineage>
</organism>
<dbReference type="Gene3D" id="2.40.70.10">
    <property type="entry name" value="Acid Proteases"/>
    <property type="match status" value="2"/>
</dbReference>
<dbReference type="InterPro" id="IPR033121">
    <property type="entry name" value="PEPTIDASE_A1"/>
</dbReference>
<gene>
    <name evidence="3" type="ORF">CANTADRAFT_5434</name>
</gene>
<dbReference type="Pfam" id="PF00026">
    <property type="entry name" value="Asp"/>
    <property type="match status" value="1"/>
</dbReference>
<dbReference type="GeneID" id="30984452"/>
<proteinExistence type="predicted"/>
<dbReference type="EMBL" id="KV453911">
    <property type="protein sequence ID" value="ODV79717.1"/>
    <property type="molecule type" value="Genomic_DNA"/>
</dbReference>
<dbReference type="Proteomes" id="UP000094285">
    <property type="component" value="Unassembled WGS sequence"/>
</dbReference>
<dbReference type="PROSITE" id="PS51767">
    <property type="entry name" value="PEPTIDASE_A1"/>
    <property type="match status" value="1"/>
</dbReference>
<dbReference type="SUPFAM" id="SSF50630">
    <property type="entry name" value="Acid proteases"/>
    <property type="match status" value="1"/>
</dbReference>
<dbReference type="GO" id="GO:0006508">
    <property type="term" value="P:proteolysis"/>
    <property type="evidence" value="ECO:0007669"/>
    <property type="project" value="UniProtKB-KW"/>
</dbReference>
<dbReference type="RefSeq" id="XP_020064839.1">
    <property type="nucleotide sequence ID" value="XM_020210316.1"/>
</dbReference>
<evidence type="ECO:0000313" key="3">
    <source>
        <dbReference type="EMBL" id="ODV79717.1"/>
    </source>
</evidence>
<feature type="domain" description="Peptidase A1" evidence="2">
    <location>
        <begin position="21"/>
        <end position="407"/>
    </location>
</feature>